<dbReference type="AlphaFoldDB" id="A0A369J670"/>
<dbReference type="InParanoid" id="A0A369J670"/>
<comment type="caution">
    <text evidence="2">The sequence shown here is derived from an EMBL/GenBank/DDBJ whole genome shotgun (WGS) entry which is preliminary data.</text>
</comment>
<reference evidence="2" key="1">
    <citation type="submission" date="2018-04" db="EMBL/GenBank/DDBJ databases">
        <title>Whole genome sequencing of Hypsizygus marmoreus.</title>
        <authorList>
            <person name="Choi I.-G."/>
            <person name="Min B."/>
            <person name="Kim J.-G."/>
            <person name="Kim S."/>
            <person name="Oh Y.-L."/>
            <person name="Kong W.-S."/>
            <person name="Park H."/>
            <person name="Jeong J."/>
            <person name="Song E.-S."/>
        </authorList>
    </citation>
    <scope>NUCLEOTIDE SEQUENCE [LARGE SCALE GENOMIC DNA]</scope>
    <source>
        <strain evidence="2">51987-8</strain>
    </source>
</reference>
<evidence type="ECO:0000256" key="1">
    <source>
        <dbReference type="SAM" id="MobiDB-lite"/>
    </source>
</evidence>
<gene>
    <name evidence="2" type="ORF">Hypma_016198</name>
</gene>
<evidence type="ECO:0000313" key="3">
    <source>
        <dbReference type="Proteomes" id="UP000076154"/>
    </source>
</evidence>
<dbReference type="EMBL" id="LUEZ02000095">
    <property type="protein sequence ID" value="RDB14984.1"/>
    <property type="molecule type" value="Genomic_DNA"/>
</dbReference>
<name>A0A369J670_HYPMA</name>
<protein>
    <submittedName>
        <fullName evidence="2">Uncharacterized protein</fullName>
    </submittedName>
</protein>
<proteinExistence type="predicted"/>
<dbReference type="Proteomes" id="UP000076154">
    <property type="component" value="Unassembled WGS sequence"/>
</dbReference>
<evidence type="ECO:0000313" key="2">
    <source>
        <dbReference type="EMBL" id="RDB14984.1"/>
    </source>
</evidence>
<keyword evidence="3" id="KW-1185">Reference proteome</keyword>
<feature type="region of interest" description="Disordered" evidence="1">
    <location>
        <begin position="74"/>
        <end position="103"/>
    </location>
</feature>
<accession>A0A369J670</accession>
<sequence>MTIVIEVIEKMAVVPIWRFSVQGMVRSYNNEGSRGRGVDARTSLEGAFNNRRHAGIRKCASAPPIGKLQQLRARESNKAGAGSTRHIGWNNGGSHSSGPTGNGIIRTASYSNGSEIDRRTAAFTEFV</sequence>
<organism evidence="2 3">
    <name type="scientific">Hypsizygus marmoreus</name>
    <name type="common">White beech mushroom</name>
    <name type="synonym">Agaricus marmoreus</name>
    <dbReference type="NCBI Taxonomy" id="39966"/>
    <lineage>
        <taxon>Eukaryota</taxon>
        <taxon>Fungi</taxon>
        <taxon>Dikarya</taxon>
        <taxon>Basidiomycota</taxon>
        <taxon>Agaricomycotina</taxon>
        <taxon>Agaricomycetes</taxon>
        <taxon>Agaricomycetidae</taxon>
        <taxon>Agaricales</taxon>
        <taxon>Tricholomatineae</taxon>
        <taxon>Lyophyllaceae</taxon>
        <taxon>Hypsizygus</taxon>
    </lineage>
</organism>